<sequence length="430" mass="49993">MFILCQVLLDCQLSPFPRTLYPQDSAQSIFFTQKGIQKWFASILNGGELNITGQKFPDQIFTINLGVTKIDMMLTDIIVTEFEVNQVQVVLQNNNVVPLILAGCRFVLRFNWRIQQSSYPYISDAGTGNVIVGDTDFSTLFGVDCDYIVCPNHLLAKFLHGKLNIGTLQVLLYGGSSWMYQSMINLLVGLLQQELQRFITYFMSNNVVDILNNLFDNYKSSKNYKRDTNIIKDERFVSPWMVKDGYLYLLFSGYMYHELNKSDEFITTDMIGEVTYNRFNVEMEITISQAAFNNVYYIFHKYEDAYSSQYFKVLNAPTIQFMNSAALLSVQIKVNDSTVNIQLQGLPVYFREANEKGNCIIYFQFLMYSIESDQDLDFQLLEEQVLENINTAMRRTFYMLMSSDWYEIEKYKFEFDTHGQVVRLVLIVDE</sequence>
<dbReference type="InterPro" id="IPR017943">
    <property type="entry name" value="Bactericidal_perm-incr_a/b_dom"/>
</dbReference>
<reference evidence="2 3" key="2">
    <citation type="submission" date="2024-07" db="EMBL/GenBank/DDBJ databases">
        <authorList>
            <person name="Akdeniz Z."/>
        </authorList>
    </citation>
    <scope>NUCLEOTIDE SEQUENCE [LARGE SCALE GENOMIC DNA]</scope>
</reference>
<dbReference type="PANTHER" id="PTHR46801:SF2">
    <property type="entry name" value="LIPOPOLYSACCHARIDE-BINDING PROTEIN"/>
    <property type="match status" value="1"/>
</dbReference>
<accession>A0AA86PDZ6</accession>
<evidence type="ECO:0000313" key="2">
    <source>
        <dbReference type="EMBL" id="CAL6025270.1"/>
    </source>
</evidence>
<dbReference type="EMBL" id="CAXDID020000098">
    <property type="protein sequence ID" value="CAL6025270.1"/>
    <property type="molecule type" value="Genomic_DNA"/>
</dbReference>
<gene>
    <name evidence="1" type="ORF">HINF_LOCUS24432</name>
    <name evidence="2" type="ORF">HINF_LOCUS30108</name>
</gene>
<dbReference type="Gene3D" id="3.15.10.10">
    <property type="entry name" value="Bactericidal permeability-increasing protein, domain 1"/>
    <property type="match status" value="1"/>
</dbReference>
<proteinExistence type="predicted"/>
<evidence type="ECO:0000313" key="3">
    <source>
        <dbReference type="Proteomes" id="UP001642409"/>
    </source>
</evidence>
<reference evidence="1" key="1">
    <citation type="submission" date="2023-06" db="EMBL/GenBank/DDBJ databases">
        <authorList>
            <person name="Kurt Z."/>
        </authorList>
    </citation>
    <scope>NUCLEOTIDE SEQUENCE</scope>
</reference>
<evidence type="ECO:0000313" key="1">
    <source>
        <dbReference type="EMBL" id="CAI9936787.1"/>
    </source>
</evidence>
<name>A0AA86PDZ6_9EUKA</name>
<organism evidence="1">
    <name type="scientific">Hexamita inflata</name>
    <dbReference type="NCBI Taxonomy" id="28002"/>
    <lineage>
        <taxon>Eukaryota</taxon>
        <taxon>Metamonada</taxon>
        <taxon>Diplomonadida</taxon>
        <taxon>Hexamitidae</taxon>
        <taxon>Hexamitinae</taxon>
        <taxon>Hexamita</taxon>
    </lineage>
</organism>
<dbReference type="GO" id="GO:0008289">
    <property type="term" value="F:lipid binding"/>
    <property type="evidence" value="ECO:0007669"/>
    <property type="project" value="InterPro"/>
</dbReference>
<dbReference type="PANTHER" id="PTHR46801">
    <property type="entry name" value="OS06G0309200 PROTEIN"/>
    <property type="match status" value="1"/>
</dbReference>
<protein>
    <recommendedName>
        <fullName evidence="4">BPI-like protein</fullName>
    </recommendedName>
</protein>
<evidence type="ECO:0008006" key="4">
    <source>
        <dbReference type="Google" id="ProtNLM"/>
    </source>
</evidence>
<comment type="caution">
    <text evidence="1">The sequence shown here is derived from an EMBL/GenBank/DDBJ whole genome shotgun (WGS) entry which is preliminary data.</text>
</comment>
<dbReference type="EMBL" id="CATOUU010000642">
    <property type="protein sequence ID" value="CAI9936787.1"/>
    <property type="molecule type" value="Genomic_DNA"/>
</dbReference>
<dbReference type="InterPro" id="IPR045897">
    <property type="entry name" value="BPI/LBP_pln"/>
</dbReference>
<dbReference type="Proteomes" id="UP001642409">
    <property type="component" value="Unassembled WGS sequence"/>
</dbReference>
<keyword evidence="3" id="KW-1185">Reference proteome</keyword>
<dbReference type="AlphaFoldDB" id="A0AA86PDZ6"/>
<dbReference type="SUPFAM" id="SSF55394">
    <property type="entry name" value="Bactericidal permeability-increasing protein, BPI"/>
    <property type="match status" value="1"/>
</dbReference>